<dbReference type="EMBL" id="JO841511">
    <property type="protein sequence ID" value="AEO33128.1"/>
    <property type="molecule type" value="mRNA"/>
</dbReference>
<organism evidence="1">
    <name type="scientific">Amblyomma maculatum</name>
    <name type="common">Gulf Coast tick</name>
    <dbReference type="NCBI Taxonomy" id="34609"/>
    <lineage>
        <taxon>Eukaryota</taxon>
        <taxon>Metazoa</taxon>
        <taxon>Ecdysozoa</taxon>
        <taxon>Arthropoda</taxon>
        <taxon>Chelicerata</taxon>
        <taxon>Arachnida</taxon>
        <taxon>Acari</taxon>
        <taxon>Parasitiformes</taxon>
        <taxon>Ixodida</taxon>
        <taxon>Ixodoidea</taxon>
        <taxon>Ixodidae</taxon>
        <taxon>Amblyomminae</taxon>
        <taxon>Amblyomma</taxon>
    </lineage>
</organism>
<name>G3MI10_AMBMU</name>
<reference evidence="1" key="1">
    <citation type="journal article" date="2011" name="PLoS ONE">
        <title>A deep insight into the sialotranscriptome of the gulf coast tick, Amblyomma maculatum.</title>
        <authorList>
            <person name="Karim S."/>
            <person name="Singh P."/>
            <person name="Ribeiro J.M."/>
        </authorList>
    </citation>
    <scope>NUCLEOTIDE SEQUENCE</scope>
    <source>
        <tissue evidence="1">Salivary gland</tissue>
    </source>
</reference>
<evidence type="ECO:0000313" key="1">
    <source>
        <dbReference type="EMBL" id="AEO33128.1"/>
    </source>
</evidence>
<proteinExistence type="evidence at transcript level"/>
<sequence length="117" mass="13746">TPLREARRRLNKVGNCFIHISAWHIWRENTITQVYLLHLPEATMRKLFWLCFLLLLGSELTFCQEPASCLDRRVLLNTGKEYLKSLLAKLIPSSIKEYISSLPQEEVKAMREIQDYP</sequence>
<accession>G3MI10</accession>
<dbReference type="AlphaFoldDB" id="G3MI10"/>
<feature type="non-terminal residue" evidence="1">
    <location>
        <position position="1"/>
    </location>
</feature>
<protein>
    <submittedName>
        <fullName evidence="1">Uncharacterized protein</fullName>
    </submittedName>
</protein>